<dbReference type="Pfam" id="PF03914">
    <property type="entry name" value="CBF"/>
    <property type="match status" value="1"/>
</dbReference>
<dbReference type="EMBL" id="JBBWWQ010000017">
    <property type="protein sequence ID" value="KAK8923962.1"/>
    <property type="molecule type" value="Genomic_DNA"/>
</dbReference>
<evidence type="ECO:0008006" key="10">
    <source>
        <dbReference type="Google" id="ProtNLM"/>
    </source>
</evidence>
<evidence type="ECO:0000259" key="6">
    <source>
        <dbReference type="Pfam" id="PF03914"/>
    </source>
</evidence>
<gene>
    <name evidence="8" type="ORF">KSP39_PZI019540</name>
</gene>
<proteinExistence type="inferred from homology"/>
<dbReference type="Pfam" id="PF07540">
    <property type="entry name" value="NOC3p"/>
    <property type="match status" value="1"/>
</dbReference>
<dbReference type="InterPro" id="IPR016903">
    <property type="entry name" value="Nucleolar_cplx-assoc_3"/>
</dbReference>
<comment type="subcellular location">
    <subcellularLocation>
        <location evidence="1">Nucleus</location>
        <location evidence="1">Nucleolus</location>
    </subcellularLocation>
</comment>
<protein>
    <recommendedName>
        <fullName evidence="10">Nucleolar complex protein 3 homolog</fullName>
    </recommendedName>
</protein>
<evidence type="ECO:0000256" key="3">
    <source>
        <dbReference type="ARBA" id="ARBA00023054"/>
    </source>
</evidence>
<reference evidence="8 9" key="1">
    <citation type="journal article" date="2022" name="Nat. Plants">
        <title>Genomes of leafy and leafless Platanthera orchids illuminate the evolution of mycoheterotrophy.</title>
        <authorList>
            <person name="Li M.H."/>
            <person name="Liu K.W."/>
            <person name="Li Z."/>
            <person name="Lu H.C."/>
            <person name="Ye Q.L."/>
            <person name="Zhang D."/>
            <person name="Wang J.Y."/>
            <person name="Li Y.F."/>
            <person name="Zhong Z.M."/>
            <person name="Liu X."/>
            <person name="Yu X."/>
            <person name="Liu D.K."/>
            <person name="Tu X.D."/>
            <person name="Liu B."/>
            <person name="Hao Y."/>
            <person name="Liao X.Y."/>
            <person name="Jiang Y.T."/>
            <person name="Sun W.H."/>
            <person name="Chen J."/>
            <person name="Chen Y.Q."/>
            <person name="Ai Y."/>
            <person name="Zhai J.W."/>
            <person name="Wu S.S."/>
            <person name="Zhou Z."/>
            <person name="Hsiao Y.Y."/>
            <person name="Wu W.L."/>
            <person name="Chen Y.Y."/>
            <person name="Lin Y.F."/>
            <person name="Hsu J.L."/>
            <person name="Li C.Y."/>
            <person name="Wang Z.W."/>
            <person name="Zhao X."/>
            <person name="Zhong W.Y."/>
            <person name="Ma X.K."/>
            <person name="Ma L."/>
            <person name="Huang J."/>
            <person name="Chen G.Z."/>
            <person name="Huang M.Z."/>
            <person name="Huang L."/>
            <person name="Peng D.H."/>
            <person name="Luo Y.B."/>
            <person name="Zou S.Q."/>
            <person name="Chen S.P."/>
            <person name="Lan S."/>
            <person name="Tsai W.C."/>
            <person name="Van de Peer Y."/>
            <person name="Liu Z.J."/>
        </authorList>
    </citation>
    <scope>NUCLEOTIDE SEQUENCE [LARGE SCALE GENOMIC DNA]</scope>
    <source>
        <strain evidence="8">Lor287</strain>
    </source>
</reference>
<evidence type="ECO:0000256" key="2">
    <source>
        <dbReference type="ARBA" id="ARBA00007797"/>
    </source>
</evidence>
<dbReference type="SUPFAM" id="SSF48371">
    <property type="entry name" value="ARM repeat"/>
    <property type="match status" value="1"/>
</dbReference>
<sequence>MESHSPLYLFPLPRKTEERPIGGQHSLGFYLHGIEGPLEDDVDGASIINEDPGDFPPETCPDDLQISYHDCRFIERLTISEINTHTILSLTTGENSPENLEIFQKLRDRRRRERLLEANDTETNWCDATSPNPSGRVRHRSRKQTVNLHEVWNWRELGHGLKSPGLGRRGSSCRRRGRQLEPRRVRRDIVGRKWREVRELLQKNRPREEMSLDRFLFTNLADRDDDIAKVEKELSAEEVFARKKIKLAEVGMSLLEDPESNIKCLKELLHICNEKDHNIAKLGLMSLVAVFKDIIPGYRIRLPTEKELEMKVSKEIRQTRFYESTLLSSYKAYLLKLIALEEDPSFHCVAVRCMCILLDAVPHFNFRENLVAVVVRNLNSSDDVVRKLCCETLRSLFTNEGKHEGQVTLEAVLLISELVKAHDCHLHPDILEVFLSLKFDEDLGKARPKENAKVSKKKKRKKYLEQSNQLPSTDGKRRKHELMTKTREELNADMKSVSFTPDNDERRAAQSEILSAIFGTYFRIIRHCMDSSLSRPMLNDISSIRLGQHPLLGPCLTGLGKFSHLIDLDFMGALMGSLKKLAGHSGSHCGSTSNSLTVSEKLQCCIVAFRVMRNNLDALNVDLQEFYVQLYNLLLEYRPFRDRGDVLAEALKTMLWEGKQHDMHRAAAFVKRLATFSLSFGSPEALAALVTIKHLLLRNSKCRGLLENDPGGGSLSGLVVKYRPDASDPHLSGALASVLWELSLLSKHYNPSVSSAASSMLSTEGMNPSQTQAFLSTVSPTKAFEDLTTEQELFKAANKKFSPSRKIKSGNEFVLMNAEDVRKIESVVDEDVVEGKFEEHFKLLKDFDENERLRLELDRTSAAIRLYGEYRQQKKLKRKAKEDKKRKCL</sequence>
<feature type="region of interest" description="Disordered" evidence="5">
    <location>
        <begin position="448"/>
        <end position="481"/>
    </location>
</feature>
<dbReference type="InterPro" id="IPR005612">
    <property type="entry name" value="CCAAT-binding_factor"/>
</dbReference>
<evidence type="ECO:0000256" key="4">
    <source>
        <dbReference type="ARBA" id="ARBA00023242"/>
    </source>
</evidence>
<dbReference type="InterPro" id="IPR016024">
    <property type="entry name" value="ARM-type_fold"/>
</dbReference>
<keyword evidence="9" id="KW-1185">Reference proteome</keyword>
<dbReference type="PANTHER" id="PTHR14428:SF5">
    <property type="entry name" value="NUCLEOLAR COMPLEX PROTEIN 3 HOMOLOG"/>
    <property type="match status" value="1"/>
</dbReference>
<dbReference type="GO" id="GO:0005730">
    <property type="term" value="C:nucleolus"/>
    <property type="evidence" value="ECO:0007669"/>
    <property type="project" value="UniProtKB-SubCell"/>
</dbReference>
<comment type="similarity">
    <text evidence="2">Belongs to the CBF/MAK21 family.</text>
</comment>
<keyword evidence="4" id="KW-0539">Nucleus</keyword>
<evidence type="ECO:0000259" key="7">
    <source>
        <dbReference type="Pfam" id="PF07540"/>
    </source>
</evidence>
<feature type="domain" description="Nucleolar complex-associated protein 3 N-terminal" evidence="7">
    <location>
        <begin position="243"/>
        <end position="333"/>
    </location>
</feature>
<keyword evidence="3" id="KW-0175">Coiled coil</keyword>
<dbReference type="Gene3D" id="1.25.10.10">
    <property type="entry name" value="Leucine-rich Repeat Variant"/>
    <property type="match status" value="1"/>
</dbReference>
<accession>A0AAP0FXZ9</accession>
<dbReference type="Proteomes" id="UP001418222">
    <property type="component" value="Unassembled WGS sequence"/>
</dbReference>
<name>A0AAP0FXZ9_9ASPA</name>
<organism evidence="8 9">
    <name type="scientific">Platanthera zijinensis</name>
    <dbReference type="NCBI Taxonomy" id="2320716"/>
    <lineage>
        <taxon>Eukaryota</taxon>
        <taxon>Viridiplantae</taxon>
        <taxon>Streptophyta</taxon>
        <taxon>Embryophyta</taxon>
        <taxon>Tracheophyta</taxon>
        <taxon>Spermatophyta</taxon>
        <taxon>Magnoliopsida</taxon>
        <taxon>Liliopsida</taxon>
        <taxon>Asparagales</taxon>
        <taxon>Orchidaceae</taxon>
        <taxon>Orchidoideae</taxon>
        <taxon>Orchideae</taxon>
        <taxon>Orchidinae</taxon>
        <taxon>Platanthera</taxon>
    </lineage>
</organism>
<feature type="domain" description="CCAAT-binding factor" evidence="6">
    <location>
        <begin position="602"/>
        <end position="757"/>
    </location>
</feature>
<dbReference type="GO" id="GO:0003682">
    <property type="term" value="F:chromatin binding"/>
    <property type="evidence" value="ECO:0007669"/>
    <property type="project" value="TreeGrafter"/>
</dbReference>
<dbReference type="GO" id="GO:0006270">
    <property type="term" value="P:DNA replication initiation"/>
    <property type="evidence" value="ECO:0007669"/>
    <property type="project" value="TreeGrafter"/>
</dbReference>
<dbReference type="AlphaFoldDB" id="A0AAP0FXZ9"/>
<evidence type="ECO:0000256" key="5">
    <source>
        <dbReference type="SAM" id="MobiDB-lite"/>
    </source>
</evidence>
<dbReference type="InterPro" id="IPR011989">
    <property type="entry name" value="ARM-like"/>
</dbReference>
<evidence type="ECO:0000313" key="8">
    <source>
        <dbReference type="EMBL" id="KAK8923962.1"/>
    </source>
</evidence>
<evidence type="ECO:0000313" key="9">
    <source>
        <dbReference type="Proteomes" id="UP001418222"/>
    </source>
</evidence>
<dbReference type="PANTHER" id="PTHR14428">
    <property type="entry name" value="NUCLEOLAR COMPLEX PROTEIN 3"/>
    <property type="match status" value="1"/>
</dbReference>
<comment type="caution">
    <text evidence="8">The sequence shown here is derived from an EMBL/GenBank/DDBJ whole genome shotgun (WGS) entry which is preliminary data.</text>
</comment>
<dbReference type="InterPro" id="IPR011501">
    <property type="entry name" value="Noc3_N"/>
</dbReference>
<evidence type="ECO:0000256" key="1">
    <source>
        <dbReference type="ARBA" id="ARBA00004604"/>
    </source>
</evidence>